<dbReference type="InterPro" id="IPR051476">
    <property type="entry name" value="Bac_ResReg_Asp_Phosphatase"/>
</dbReference>
<organism evidence="6 7">
    <name type="scientific">Chitinilyticum piscinae</name>
    <dbReference type="NCBI Taxonomy" id="2866724"/>
    <lineage>
        <taxon>Bacteria</taxon>
        <taxon>Pseudomonadati</taxon>
        <taxon>Pseudomonadota</taxon>
        <taxon>Betaproteobacteria</taxon>
        <taxon>Neisseriales</taxon>
        <taxon>Chitinibacteraceae</taxon>
        <taxon>Chitinilyticum</taxon>
    </lineage>
</organism>
<dbReference type="RefSeq" id="WP_194117223.1">
    <property type="nucleotide sequence ID" value="NZ_JADFUA010000012.1"/>
</dbReference>
<evidence type="ECO:0000256" key="4">
    <source>
        <dbReference type="ARBA" id="ARBA00022803"/>
    </source>
</evidence>
<dbReference type="Proteomes" id="UP000604481">
    <property type="component" value="Unassembled WGS sequence"/>
</dbReference>
<gene>
    <name evidence="6" type="ORF">INR99_15130</name>
</gene>
<evidence type="ECO:0000313" key="6">
    <source>
        <dbReference type="EMBL" id="MBE9610673.1"/>
    </source>
</evidence>
<evidence type="ECO:0000313" key="7">
    <source>
        <dbReference type="Proteomes" id="UP000604481"/>
    </source>
</evidence>
<dbReference type="InterPro" id="IPR011990">
    <property type="entry name" value="TPR-like_helical_dom_sf"/>
</dbReference>
<proteinExistence type="inferred from homology"/>
<sequence>MTRTTSHPLLEQLGRIALHDDHSETELQAALAELNTLPDEELKLQGLLLCGEYYCNRQLLHDAARFFREAANRARQLHLWSVLAHAQHWQAQIKLLQGEHLRALDTWLHSLDHAIDSEDDSAFVRAYSGIGQVCFAYQQYEQALIYQTMACTLAERLSQPDLVLTSRLNLLSTLYRNGQYDEADTILALLENQLDESHSPVWHCECMTYRGLLTLARGQHADALEQLRQAQELNQHHGSHFSDALSSIGLGRIHLALRQLEQARRHLEHALDLSRNFPGLTLQLESHELLEQVAEQQHDFASALTHHKEKHHLQMDMLRKQVEQRLNRISQRQLAPLEHLLRLERHRLRYAPPTSS</sequence>
<dbReference type="SMART" id="SM00028">
    <property type="entry name" value="TPR"/>
    <property type="match status" value="4"/>
</dbReference>
<keyword evidence="2" id="KW-0963">Cytoplasm</keyword>
<evidence type="ECO:0000256" key="3">
    <source>
        <dbReference type="ARBA" id="ARBA00022737"/>
    </source>
</evidence>
<dbReference type="PANTHER" id="PTHR46630">
    <property type="entry name" value="TETRATRICOPEPTIDE REPEAT PROTEIN 29"/>
    <property type="match status" value="1"/>
</dbReference>
<keyword evidence="7" id="KW-1185">Reference proteome</keyword>
<evidence type="ECO:0000256" key="5">
    <source>
        <dbReference type="ARBA" id="ARBA00038253"/>
    </source>
</evidence>
<reference evidence="6 7" key="1">
    <citation type="submission" date="2020-10" db="EMBL/GenBank/DDBJ databases">
        <title>The genome sequence of Chitinilyticum litopenaei 4Y14.</title>
        <authorList>
            <person name="Liu Y."/>
        </authorList>
    </citation>
    <scope>NUCLEOTIDE SEQUENCE [LARGE SCALE GENOMIC DNA]</scope>
    <source>
        <strain evidence="6 7">4Y14</strain>
    </source>
</reference>
<comment type="caution">
    <text evidence="6">The sequence shown here is derived from an EMBL/GenBank/DDBJ whole genome shotgun (WGS) entry which is preliminary data.</text>
</comment>
<evidence type="ECO:0000256" key="2">
    <source>
        <dbReference type="ARBA" id="ARBA00022490"/>
    </source>
</evidence>
<dbReference type="GO" id="GO:0005737">
    <property type="term" value="C:cytoplasm"/>
    <property type="evidence" value="ECO:0007669"/>
    <property type="project" value="UniProtKB-SubCell"/>
</dbReference>
<protein>
    <submittedName>
        <fullName evidence="6">Tetratricopeptide repeat protein</fullName>
    </submittedName>
</protein>
<comment type="similarity">
    <text evidence="5">Belongs to the Rap family.</text>
</comment>
<keyword evidence="4" id="KW-0802">TPR repeat</keyword>
<dbReference type="SUPFAM" id="SSF48452">
    <property type="entry name" value="TPR-like"/>
    <property type="match status" value="1"/>
</dbReference>
<dbReference type="Gene3D" id="1.25.40.10">
    <property type="entry name" value="Tetratricopeptide repeat domain"/>
    <property type="match status" value="2"/>
</dbReference>
<keyword evidence="3" id="KW-0677">Repeat</keyword>
<dbReference type="EMBL" id="JADFUA010000012">
    <property type="protein sequence ID" value="MBE9610673.1"/>
    <property type="molecule type" value="Genomic_DNA"/>
</dbReference>
<dbReference type="Pfam" id="PF13181">
    <property type="entry name" value="TPR_8"/>
    <property type="match status" value="1"/>
</dbReference>
<accession>A0A8J7G3F9</accession>
<name>A0A8J7G3F9_9NEIS</name>
<dbReference type="PANTHER" id="PTHR46630:SF1">
    <property type="entry name" value="TETRATRICOPEPTIDE REPEAT PROTEIN 29"/>
    <property type="match status" value="1"/>
</dbReference>
<comment type="subcellular location">
    <subcellularLocation>
        <location evidence="1">Cytoplasm</location>
    </subcellularLocation>
</comment>
<dbReference type="InterPro" id="IPR019734">
    <property type="entry name" value="TPR_rpt"/>
</dbReference>
<evidence type="ECO:0000256" key="1">
    <source>
        <dbReference type="ARBA" id="ARBA00004496"/>
    </source>
</evidence>
<dbReference type="AlphaFoldDB" id="A0A8J7G3F9"/>